<dbReference type="PRINTS" id="PR00723">
    <property type="entry name" value="SUBTILISIN"/>
</dbReference>
<evidence type="ECO:0000259" key="13">
    <source>
        <dbReference type="Pfam" id="PF00082"/>
    </source>
</evidence>
<sequence length="390" mass="40959">MRIFTVFIALAISVGLGIATISLSPVVAHVNAQPNCPNSQPATAEALNQQAHISDNIRKAHSFATGKGIKVAVIDTGVANHPRLGGVIDGGDLLGHGNSYDDCDGHGTIVAGIIAARPGDDDIIGVAPDAQIISIRQSSSLLHRADNPHVSGTLDTLGDAIVLAVEQGAQVINTSVVACIPPGTPDVDTTSFDAAIHRAEEAGVVIVSSLGNTTPECPQNSTIYPAHHPLVLGVGANVDPYYQTDYTLVTPHKHLSALGSCPAGLSPRGDGMAMGLLQGQNFTPFEGTSFAAPAVSGLVALIKQRYPHYSPAQLREYLFAAVDPSTGFIDIPHALGLIDAYPIPKPDYQPQALVVEKQTPRVFIKHTALFFGIIAGLIFFFIIAAEKFRR</sequence>
<accession>A0AB38VQV9</accession>
<dbReference type="NCBIfam" id="TIGR03921">
    <property type="entry name" value="T7SS_mycosin"/>
    <property type="match status" value="1"/>
</dbReference>
<evidence type="ECO:0000256" key="3">
    <source>
        <dbReference type="ARBA" id="ARBA00022475"/>
    </source>
</evidence>
<dbReference type="InterPro" id="IPR022398">
    <property type="entry name" value="Peptidase_S8_His-AS"/>
</dbReference>
<dbReference type="InterPro" id="IPR036852">
    <property type="entry name" value="Peptidase_S8/S53_dom_sf"/>
</dbReference>
<keyword evidence="5 12" id="KW-0812">Transmembrane</keyword>
<feature type="active site" description="Charge relay system" evidence="10">
    <location>
        <position position="289"/>
    </location>
</feature>
<dbReference type="SUPFAM" id="SSF52743">
    <property type="entry name" value="Subtilisin-like"/>
    <property type="match status" value="1"/>
</dbReference>
<evidence type="ECO:0000256" key="2">
    <source>
        <dbReference type="ARBA" id="ARBA00011073"/>
    </source>
</evidence>
<evidence type="ECO:0000256" key="5">
    <source>
        <dbReference type="ARBA" id="ARBA00022692"/>
    </source>
</evidence>
<evidence type="ECO:0000256" key="9">
    <source>
        <dbReference type="ARBA" id="ARBA00023136"/>
    </source>
</evidence>
<dbReference type="GO" id="GO:0005886">
    <property type="term" value="C:plasma membrane"/>
    <property type="evidence" value="ECO:0007669"/>
    <property type="project" value="UniProtKB-SubCell"/>
</dbReference>
<organism evidence="14 15">
    <name type="scientific">Corynebacterium kutscheri</name>
    <dbReference type="NCBI Taxonomy" id="35755"/>
    <lineage>
        <taxon>Bacteria</taxon>
        <taxon>Bacillati</taxon>
        <taxon>Actinomycetota</taxon>
        <taxon>Actinomycetes</taxon>
        <taxon>Mycobacteriales</taxon>
        <taxon>Corynebacteriaceae</taxon>
        <taxon>Corynebacterium</taxon>
    </lineage>
</organism>
<gene>
    <name evidence="14" type="primary">aprN</name>
    <name evidence="14" type="ORF">NCTC949_00308</name>
</gene>
<keyword evidence="6 10" id="KW-0378">Hydrolase</keyword>
<dbReference type="Gene3D" id="3.40.50.200">
    <property type="entry name" value="Peptidase S8/S53 domain"/>
    <property type="match status" value="1"/>
</dbReference>
<proteinExistence type="inferred from homology"/>
<dbReference type="PROSITE" id="PS00137">
    <property type="entry name" value="SUBTILASE_HIS"/>
    <property type="match status" value="1"/>
</dbReference>
<evidence type="ECO:0000256" key="10">
    <source>
        <dbReference type="PROSITE-ProRule" id="PRU01240"/>
    </source>
</evidence>
<dbReference type="AlphaFoldDB" id="A0AB38VQV9"/>
<keyword evidence="7 10" id="KW-0720">Serine protease</keyword>
<dbReference type="PROSITE" id="PS00138">
    <property type="entry name" value="SUBTILASE_SER"/>
    <property type="match status" value="1"/>
</dbReference>
<dbReference type="GO" id="GO:0004252">
    <property type="term" value="F:serine-type endopeptidase activity"/>
    <property type="evidence" value="ECO:0007669"/>
    <property type="project" value="UniProtKB-UniRule"/>
</dbReference>
<dbReference type="RefSeq" id="WP_126316337.1">
    <property type="nucleotide sequence ID" value="NZ_LR134377.1"/>
</dbReference>
<keyword evidence="3" id="KW-1003">Cell membrane</keyword>
<dbReference type="Pfam" id="PF00082">
    <property type="entry name" value="Peptidase_S8"/>
    <property type="match status" value="1"/>
</dbReference>
<dbReference type="InterPro" id="IPR050131">
    <property type="entry name" value="Peptidase_S8_subtilisin-like"/>
</dbReference>
<dbReference type="EC" id="3.4.-.-" evidence="14"/>
<comment type="subcellular location">
    <subcellularLocation>
        <location evidence="1">Cell membrane</location>
        <topology evidence="1">Single-pass membrane protein</topology>
    </subcellularLocation>
</comment>
<comment type="similarity">
    <text evidence="2 10 11">Belongs to the peptidase S8 family.</text>
</comment>
<dbReference type="EMBL" id="LR134377">
    <property type="protein sequence ID" value="VEH04861.1"/>
    <property type="molecule type" value="Genomic_DNA"/>
</dbReference>
<dbReference type="InterPro" id="IPR023834">
    <property type="entry name" value="T7SS_pept_S8A_mycosin"/>
</dbReference>
<dbReference type="InterPro" id="IPR023828">
    <property type="entry name" value="Peptidase_S8_Ser-AS"/>
</dbReference>
<evidence type="ECO:0000256" key="6">
    <source>
        <dbReference type="ARBA" id="ARBA00022801"/>
    </source>
</evidence>
<feature type="active site" description="Charge relay system" evidence="10">
    <location>
        <position position="75"/>
    </location>
</feature>
<dbReference type="PANTHER" id="PTHR43806">
    <property type="entry name" value="PEPTIDASE S8"/>
    <property type="match status" value="1"/>
</dbReference>
<evidence type="ECO:0000256" key="8">
    <source>
        <dbReference type="ARBA" id="ARBA00022989"/>
    </source>
</evidence>
<evidence type="ECO:0000313" key="15">
    <source>
        <dbReference type="Proteomes" id="UP000271380"/>
    </source>
</evidence>
<dbReference type="GO" id="GO:0006508">
    <property type="term" value="P:proteolysis"/>
    <property type="evidence" value="ECO:0007669"/>
    <property type="project" value="UniProtKB-KW"/>
</dbReference>
<feature type="transmembrane region" description="Helical" evidence="12">
    <location>
        <begin position="367"/>
        <end position="385"/>
    </location>
</feature>
<evidence type="ECO:0000313" key="14">
    <source>
        <dbReference type="EMBL" id="VEH04861.1"/>
    </source>
</evidence>
<feature type="active site" description="Charge relay system" evidence="10">
    <location>
        <position position="106"/>
    </location>
</feature>
<dbReference type="PANTHER" id="PTHR43806:SF11">
    <property type="entry name" value="CEREVISIN-RELATED"/>
    <property type="match status" value="1"/>
</dbReference>
<evidence type="ECO:0000256" key="12">
    <source>
        <dbReference type="SAM" id="Phobius"/>
    </source>
</evidence>
<keyword evidence="9 12" id="KW-0472">Membrane</keyword>
<evidence type="ECO:0000256" key="7">
    <source>
        <dbReference type="ARBA" id="ARBA00022825"/>
    </source>
</evidence>
<dbReference type="InterPro" id="IPR000209">
    <property type="entry name" value="Peptidase_S8/S53_dom"/>
</dbReference>
<keyword evidence="4 10" id="KW-0645">Protease</keyword>
<dbReference type="PROSITE" id="PS00136">
    <property type="entry name" value="SUBTILASE_ASP"/>
    <property type="match status" value="1"/>
</dbReference>
<dbReference type="Proteomes" id="UP000271380">
    <property type="component" value="Chromosome"/>
</dbReference>
<keyword evidence="8 12" id="KW-1133">Transmembrane helix</keyword>
<reference evidence="14 15" key="1">
    <citation type="submission" date="2018-12" db="EMBL/GenBank/DDBJ databases">
        <authorList>
            <consortium name="Pathogen Informatics"/>
        </authorList>
    </citation>
    <scope>NUCLEOTIDE SEQUENCE [LARGE SCALE GENOMIC DNA]</scope>
    <source>
        <strain evidence="14 15">NCTC949</strain>
    </source>
</reference>
<protein>
    <submittedName>
        <fullName evidence="14">Peptidase S8 and S53, subtilisin, kexin, sedolisin</fullName>
        <ecNumber evidence="14">3.4.-.-</ecNumber>
        <ecNumber evidence="14">3.4.21.62</ecNumber>
    </submittedName>
</protein>
<feature type="domain" description="Peptidase S8/S53" evidence="13">
    <location>
        <begin position="66"/>
        <end position="321"/>
    </location>
</feature>
<evidence type="ECO:0000256" key="11">
    <source>
        <dbReference type="RuleBase" id="RU003355"/>
    </source>
</evidence>
<evidence type="ECO:0000256" key="4">
    <source>
        <dbReference type="ARBA" id="ARBA00022670"/>
    </source>
</evidence>
<name>A0AB38VQV9_9CORY</name>
<evidence type="ECO:0000256" key="1">
    <source>
        <dbReference type="ARBA" id="ARBA00004162"/>
    </source>
</evidence>
<dbReference type="InterPro" id="IPR015500">
    <property type="entry name" value="Peptidase_S8_subtilisin-rel"/>
</dbReference>
<dbReference type="PROSITE" id="PS51892">
    <property type="entry name" value="SUBTILASE"/>
    <property type="match status" value="1"/>
</dbReference>
<dbReference type="InterPro" id="IPR023827">
    <property type="entry name" value="Peptidase_S8_Asp-AS"/>
</dbReference>
<dbReference type="EC" id="3.4.21.62" evidence="14"/>